<feature type="domain" description="NTP pyrophosphohydrolase MazG-like" evidence="2">
    <location>
        <begin position="402"/>
        <end position="453"/>
    </location>
</feature>
<organism evidence="3 4">
    <name type="scientific">Tepidibacillus fermentans</name>
    <dbReference type="NCBI Taxonomy" id="1281767"/>
    <lineage>
        <taxon>Bacteria</taxon>
        <taxon>Bacillati</taxon>
        <taxon>Bacillota</taxon>
        <taxon>Bacilli</taxon>
        <taxon>Bacillales</taxon>
        <taxon>Bacillaceae</taxon>
        <taxon>Tepidibacillus</taxon>
    </lineage>
</organism>
<dbReference type="InterPro" id="IPR004518">
    <property type="entry name" value="MazG-like_dom"/>
</dbReference>
<dbReference type="PIRSF" id="PIRSF002845">
    <property type="entry name" value="Ttrprl_mtas_MazG"/>
    <property type="match status" value="1"/>
</dbReference>
<dbReference type="PANTHER" id="PTHR30522:SF0">
    <property type="entry name" value="NUCLEOSIDE TRIPHOSPHATE PYROPHOSPHOHYDROLASE"/>
    <property type="match status" value="1"/>
</dbReference>
<dbReference type="Gene3D" id="3.40.1010.10">
    <property type="entry name" value="Cobalt-precorrin-4 Transmethylase, Domain 1"/>
    <property type="match status" value="1"/>
</dbReference>
<dbReference type="AlphaFoldDB" id="A0A4R3KAV6"/>
<dbReference type="GO" id="GO:0046061">
    <property type="term" value="P:dATP catabolic process"/>
    <property type="evidence" value="ECO:0007669"/>
    <property type="project" value="TreeGrafter"/>
</dbReference>
<protein>
    <submittedName>
        <fullName evidence="3">Tetrapyrrole methylase family protein/MazG family protein</fullName>
    </submittedName>
</protein>
<dbReference type="GO" id="GO:0047429">
    <property type="term" value="F:nucleoside triphosphate diphosphatase activity"/>
    <property type="evidence" value="ECO:0007669"/>
    <property type="project" value="InterPro"/>
</dbReference>
<dbReference type="SUPFAM" id="SSF53790">
    <property type="entry name" value="Tetrapyrrole methylase"/>
    <property type="match status" value="1"/>
</dbReference>
<dbReference type="GO" id="GO:0008168">
    <property type="term" value="F:methyltransferase activity"/>
    <property type="evidence" value="ECO:0007669"/>
    <property type="project" value="UniProtKB-KW"/>
</dbReference>
<feature type="domain" description="Tetrapyrrole methylase" evidence="1">
    <location>
        <begin position="4"/>
        <end position="207"/>
    </location>
</feature>
<feature type="domain" description="NTP pyrophosphohydrolase MazG-like" evidence="2">
    <location>
        <begin position="257"/>
        <end position="330"/>
    </location>
</feature>
<dbReference type="GO" id="GO:0006203">
    <property type="term" value="P:dGTP catabolic process"/>
    <property type="evidence" value="ECO:0007669"/>
    <property type="project" value="TreeGrafter"/>
</dbReference>
<dbReference type="OrthoDB" id="9808939at2"/>
<dbReference type="RefSeq" id="WP_132769918.1">
    <property type="nucleotide sequence ID" value="NZ_SMAB01000018.1"/>
</dbReference>
<keyword evidence="4" id="KW-1185">Reference proteome</keyword>
<dbReference type="EMBL" id="SMAB01000018">
    <property type="protein sequence ID" value="TCS80157.1"/>
    <property type="molecule type" value="Genomic_DNA"/>
</dbReference>
<evidence type="ECO:0000259" key="2">
    <source>
        <dbReference type="Pfam" id="PF03819"/>
    </source>
</evidence>
<dbReference type="Pfam" id="PF00590">
    <property type="entry name" value="TP_methylase"/>
    <property type="match status" value="1"/>
</dbReference>
<sequence>MKAKITIVGLGAGNEDQLSLGIYKKLKNSKHIYLRTKVHPVVSFLDEEGIQYQTFDELYDQHSEYDHVYQEIARILLGEAKKGNDLIYGVPGHPMVAEKSVQYLLEQHDSNIEIELLGGESFLDAVFSSLKIDPIEGFLFLNGETLKRDDIQPSKHMIIGQVYDQWIASDVKLTLMEIYPDDWPVIIASNLGMKGKERLKEVPLYELDRNPNEFHHLSSIFIRKTDSPDVHHSQFSKLVEIINQLRMPNGCPWDRAQTHQSIRKNLLEETYELLETIDQLDIEHMQEELGDVLLQVMLHSQMASEEGYFHIYDVIKQLNDKLVRRHPHVFGNENAERAEEALVHWEKMKEKEREEKGIEKIRSVLDGIPKDLPEILKAYKLQSKAAKVGFDWSDIRDVYQKIDEEIEEIRHADQADLQAEVGDLLFAVINLSRFLKVDPEAALAMTNRKFIKRFQYIEKQLKEKQMDIYEASLDVMDQLWNEAKTLGKGD</sequence>
<dbReference type="InterPro" id="IPR048015">
    <property type="entry name" value="NTP-PPase_MazG-like_N"/>
</dbReference>
<dbReference type="InterPro" id="IPR024180">
    <property type="entry name" value="Tetrapyrrole_Mease/MazG_pred"/>
</dbReference>
<gene>
    <name evidence="3" type="ORF">EDD72_11832</name>
</gene>
<comment type="caution">
    <text evidence="3">The sequence shown here is derived from an EMBL/GenBank/DDBJ whole genome shotgun (WGS) entry which is preliminary data.</text>
</comment>
<dbReference type="InterPro" id="IPR000878">
    <property type="entry name" value="4pyrrol_Mease"/>
</dbReference>
<dbReference type="GO" id="GO:0046047">
    <property type="term" value="P:TTP catabolic process"/>
    <property type="evidence" value="ECO:0007669"/>
    <property type="project" value="TreeGrafter"/>
</dbReference>
<dbReference type="CDD" id="cd11723">
    <property type="entry name" value="YabN_N_like"/>
    <property type="match status" value="1"/>
</dbReference>
<keyword evidence="3" id="KW-0808">Transferase</keyword>
<dbReference type="Pfam" id="PF03819">
    <property type="entry name" value="MazG"/>
    <property type="match status" value="2"/>
</dbReference>
<proteinExistence type="predicted"/>
<evidence type="ECO:0000313" key="3">
    <source>
        <dbReference type="EMBL" id="TCS80157.1"/>
    </source>
</evidence>
<dbReference type="NCBIfam" id="NF007113">
    <property type="entry name" value="PRK09562.1"/>
    <property type="match status" value="1"/>
</dbReference>
<dbReference type="SUPFAM" id="SSF101386">
    <property type="entry name" value="all-alpha NTP pyrophosphatases"/>
    <property type="match status" value="2"/>
</dbReference>
<dbReference type="FunFam" id="1.10.287.1080:FF:000003">
    <property type="entry name" value="Nucleoside triphosphate pyrophosphohydrolase"/>
    <property type="match status" value="1"/>
</dbReference>
<dbReference type="FunFam" id="1.10.287.1080:FF:000001">
    <property type="entry name" value="Nucleoside triphosphate pyrophosphohydrolase"/>
    <property type="match status" value="1"/>
</dbReference>
<dbReference type="Gene3D" id="1.10.287.1080">
    <property type="entry name" value="MazG-like"/>
    <property type="match status" value="2"/>
</dbReference>
<accession>A0A4R3KAV6</accession>
<dbReference type="PANTHER" id="PTHR30522">
    <property type="entry name" value="NUCLEOSIDE TRIPHOSPHATE PYROPHOSPHOHYDROLASE"/>
    <property type="match status" value="1"/>
</dbReference>
<dbReference type="GO" id="GO:0046052">
    <property type="term" value="P:UTP catabolic process"/>
    <property type="evidence" value="ECO:0007669"/>
    <property type="project" value="TreeGrafter"/>
</dbReference>
<dbReference type="InterPro" id="IPR011551">
    <property type="entry name" value="NTP_PyrPHydrolase_MazG"/>
</dbReference>
<name>A0A4R3KAV6_9BACI</name>
<dbReference type="Proteomes" id="UP000295788">
    <property type="component" value="Unassembled WGS sequence"/>
</dbReference>
<evidence type="ECO:0000259" key="1">
    <source>
        <dbReference type="Pfam" id="PF00590"/>
    </source>
</evidence>
<dbReference type="CDD" id="cd11528">
    <property type="entry name" value="NTP-PPase_MazG_Nterm"/>
    <property type="match status" value="1"/>
</dbReference>
<keyword evidence="3" id="KW-0489">Methyltransferase</keyword>
<dbReference type="CDD" id="cd11529">
    <property type="entry name" value="NTP-PPase_MazG_Cterm"/>
    <property type="match status" value="1"/>
</dbReference>
<dbReference type="InterPro" id="IPR035013">
    <property type="entry name" value="YabN_N"/>
</dbReference>
<dbReference type="InterPro" id="IPR014777">
    <property type="entry name" value="4pyrrole_Mease_sub1"/>
</dbReference>
<reference evidence="3 4" key="1">
    <citation type="submission" date="2019-03" db="EMBL/GenBank/DDBJ databases">
        <title>Genomic Encyclopedia of Type Strains, Phase IV (KMG-IV): sequencing the most valuable type-strain genomes for metagenomic binning, comparative biology and taxonomic classification.</title>
        <authorList>
            <person name="Goeker M."/>
        </authorList>
    </citation>
    <scope>NUCLEOTIDE SEQUENCE [LARGE SCALE GENOMIC DNA]</scope>
    <source>
        <strain evidence="3 4">DSM 23802</strain>
    </source>
</reference>
<dbReference type="GO" id="GO:0032259">
    <property type="term" value="P:methylation"/>
    <property type="evidence" value="ECO:0007669"/>
    <property type="project" value="UniProtKB-KW"/>
</dbReference>
<dbReference type="GO" id="GO:0046076">
    <property type="term" value="P:dTTP catabolic process"/>
    <property type="evidence" value="ECO:0007669"/>
    <property type="project" value="TreeGrafter"/>
</dbReference>
<dbReference type="InterPro" id="IPR048011">
    <property type="entry name" value="NTP-PPase_MazG-like_C"/>
</dbReference>
<dbReference type="GO" id="GO:0006950">
    <property type="term" value="P:response to stress"/>
    <property type="evidence" value="ECO:0007669"/>
    <property type="project" value="UniProtKB-ARBA"/>
</dbReference>
<evidence type="ECO:0000313" key="4">
    <source>
        <dbReference type="Proteomes" id="UP000295788"/>
    </source>
</evidence>
<dbReference type="NCBIfam" id="TIGR00444">
    <property type="entry name" value="mazG"/>
    <property type="match status" value="1"/>
</dbReference>
<dbReference type="GO" id="GO:0046081">
    <property type="term" value="P:dUTP catabolic process"/>
    <property type="evidence" value="ECO:0007669"/>
    <property type="project" value="TreeGrafter"/>
</dbReference>
<dbReference type="InterPro" id="IPR035996">
    <property type="entry name" value="4pyrrol_Methylase_sf"/>
</dbReference>